<dbReference type="SUPFAM" id="SSF52025">
    <property type="entry name" value="PA domain"/>
    <property type="match status" value="1"/>
</dbReference>
<dbReference type="GeneID" id="117205738"/>
<feature type="transmembrane region" description="Helical" evidence="3">
    <location>
        <begin position="63"/>
        <end position="85"/>
    </location>
</feature>
<gene>
    <name evidence="6" type="primary">LOC117205738</name>
</gene>
<accession>A0A6P8LPV9</accession>
<evidence type="ECO:0000256" key="2">
    <source>
        <dbReference type="ARBA" id="ARBA00023180"/>
    </source>
</evidence>
<evidence type="ECO:0000259" key="4">
    <source>
        <dbReference type="Pfam" id="PF02225"/>
    </source>
</evidence>
<keyword evidence="2" id="KW-0325">Glycoprotein</keyword>
<dbReference type="KEGG" id="bbif:117205738"/>
<evidence type="ECO:0000256" key="3">
    <source>
        <dbReference type="SAM" id="Phobius"/>
    </source>
</evidence>
<sequence>MFDRVASSRVTVYYSTIASTSNAWNDLLLVRNVNRVKLLMIFVVMSLTQCECTMLMEGIKLLCFYPIIILFNIGILNSIGGGSYINTSIDPDVFFEIIYPPELGYTYKLRPAKDFGAPFNASFLEEGIPLVPNDPPHGCQVAKNAKELKGRIALVERGDCSFFAKSIMAEEAGAKAVIIADYHSSSFDGLLINSIWADYYYIDMIRDDTIPSTKTVNIPAGFLRGMNGKMIRQTLKRLNQPFALINIPVNLTSFHGRRSLFW</sequence>
<name>A0A6P8LPV9_9HYME</name>
<protein>
    <submittedName>
        <fullName evidence="6">LOW QUALITY PROTEIN: PRADC1-like protein</fullName>
    </submittedName>
</protein>
<keyword evidence="3" id="KW-0812">Transmembrane</keyword>
<feature type="domain" description="PA" evidence="4">
    <location>
        <begin position="129"/>
        <end position="203"/>
    </location>
</feature>
<evidence type="ECO:0000313" key="5">
    <source>
        <dbReference type="Proteomes" id="UP000515164"/>
    </source>
</evidence>
<keyword evidence="1" id="KW-0732">Signal</keyword>
<dbReference type="Pfam" id="PF02225">
    <property type="entry name" value="PA"/>
    <property type="match status" value="1"/>
</dbReference>
<dbReference type="InterPro" id="IPR046450">
    <property type="entry name" value="PA_dom_sf"/>
</dbReference>
<reference evidence="6" key="1">
    <citation type="submission" date="2025-08" db="UniProtKB">
        <authorList>
            <consortium name="RefSeq"/>
        </authorList>
    </citation>
    <scope>IDENTIFICATION</scope>
    <source>
        <tissue evidence="6">Muscle</tissue>
    </source>
</reference>
<proteinExistence type="predicted"/>
<dbReference type="Proteomes" id="UP000515164">
    <property type="component" value="Unplaced"/>
</dbReference>
<dbReference type="PANTHER" id="PTHR22702:SF1">
    <property type="entry name" value="PROTEASE-ASSOCIATED DOMAIN-CONTAINING PROTEIN 1"/>
    <property type="match status" value="1"/>
</dbReference>
<dbReference type="InterPro" id="IPR003137">
    <property type="entry name" value="PA_domain"/>
</dbReference>
<keyword evidence="3" id="KW-0472">Membrane</keyword>
<keyword evidence="5" id="KW-1185">Reference proteome</keyword>
<keyword evidence="3" id="KW-1133">Transmembrane helix</keyword>
<organism evidence="5 6">
    <name type="scientific">Bombus bifarius</name>
    <dbReference type="NCBI Taxonomy" id="103933"/>
    <lineage>
        <taxon>Eukaryota</taxon>
        <taxon>Metazoa</taxon>
        <taxon>Ecdysozoa</taxon>
        <taxon>Arthropoda</taxon>
        <taxon>Hexapoda</taxon>
        <taxon>Insecta</taxon>
        <taxon>Pterygota</taxon>
        <taxon>Neoptera</taxon>
        <taxon>Endopterygota</taxon>
        <taxon>Hymenoptera</taxon>
        <taxon>Apocrita</taxon>
        <taxon>Aculeata</taxon>
        <taxon>Apoidea</taxon>
        <taxon>Anthophila</taxon>
        <taxon>Apidae</taxon>
        <taxon>Bombus</taxon>
        <taxon>Pyrobombus</taxon>
    </lineage>
</organism>
<evidence type="ECO:0000256" key="1">
    <source>
        <dbReference type="ARBA" id="ARBA00022729"/>
    </source>
</evidence>
<dbReference type="Gene3D" id="3.50.30.30">
    <property type="match status" value="1"/>
</dbReference>
<dbReference type="RefSeq" id="XP_033300339.1">
    <property type="nucleotide sequence ID" value="XM_033444448.1"/>
</dbReference>
<dbReference type="AlphaFoldDB" id="A0A6P8LPV9"/>
<dbReference type="PANTHER" id="PTHR22702">
    <property type="entry name" value="PROTEASE-ASSOCIATED DOMAIN-CONTAINING PROTEIN"/>
    <property type="match status" value="1"/>
</dbReference>
<evidence type="ECO:0000313" key="6">
    <source>
        <dbReference type="RefSeq" id="XP_033300339.1"/>
    </source>
</evidence>